<evidence type="ECO:0000313" key="2">
    <source>
        <dbReference type="Proteomes" id="UP000256884"/>
    </source>
</evidence>
<evidence type="ECO:0000313" key="1">
    <source>
        <dbReference type="EMBL" id="REH45803.1"/>
    </source>
</evidence>
<keyword evidence="2" id="KW-1185">Reference proteome</keyword>
<proteinExistence type="predicted"/>
<dbReference type="AlphaFoldDB" id="A0A3E0HHA0"/>
<sequence>MNSELINKAEEFENRKFKFITTSDRILASREAKALILEINEVYKQTKDSTLMDLMKRLTAVKQRIEKRLKGKPLTA</sequence>
<accession>A0A3E0HHA0</accession>
<protein>
    <submittedName>
        <fullName evidence="1">Uncharacterized protein</fullName>
    </submittedName>
</protein>
<name>A0A3E0HHA0_9FLAO</name>
<organism evidence="1 2">
    <name type="scientific">Tenacibaculum gallaicum</name>
    <dbReference type="NCBI Taxonomy" id="561505"/>
    <lineage>
        <taxon>Bacteria</taxon>
        <taxon>Pseudomonadati</taxon>
        <taxon>Bacteroidota</taxon>
        <taxon>Flavobacteriia</taxon>
        <taxon>Flavobacteriales</taxon>
        <taxon>Flavobacteriaceae</taxon>
        <taxon>Tenacibaculum</taxon>
    </lineage>
</organism>
<reference evidence="1 2" key="1">
    <citation type="submission" date="2018-08" db="EMBL/GenBank/DDBJ databases">
        <title>Genomic Encyclopedia of Type Strains, Phase IV (KMG-IV): sequencing the most valuable type-strain genomes for metagenomic binning, comparative biology and taxonomic classification.</title>
        <authorList>
            <person name="Goeker M."/>
        </authorList>
    </citation>
    <scope>NUCLEOTIDE SEQUENCE [LARGE SCALE GENOMIC DNA]</scope>
    <source>
        <strain evidence="1 2">DSM 18841</strain>
    </source>
</reference>
<dbReference type="OrthoDB" id="1451549at2"/>
<dbReference type="RefSeq" id="WP_115901993.1">
    <property type="nucleotide sequence ID" value="NZ_QUNS01000009.1"/>
</dbReference>
<comment type="caution">
    <text evidence="1">The sequence shown here is derived from an EMBL/GenBank/DDBJ whole genome shotgun (WGS) entry which is preliminary data.</text>
</comment>
<gene>
    <name evidence="1" type="ORF">C7448_10955</name>
</gene>
<dbReference type="EMBL" id="QUNS01000009">
    <property type="protein sequence ID" value="REH45803.1"/>
    <property type="molecule type" value="Genomic_DNA"/>
</dbReference>
<dbReference type="Proteomes" id="UP000256884">
    <property type="component" value="Unassembled WGS sequence"/>
</dbReference>